<evidence type="ECO:0000313" key="2">
    <source>
        <dbReference type="EMBL" id="GGJ40347.1"/>
    </source>
</evidence>
<dbReference type="Proteomes" id="UP000632222">
    <property type="component" value="Unassembled WGS sequence"/>
</dbReference>
<keyword evidence="3" id="KW-1185">Reference proteome</keyword>
<protein>
    <recommendedName>
        <fullName evidence="4">DUF1294 domain-containing protein</fullName>
    </recommendedName>
</protein>
<dbReference type="EMBL" id="BMOD01000010">
    <property type="protein sequence ID" value="GGJ40347.1"/>
    <property type="molecule type" value="Genomic_DNA"/>
</dbReference>
<dbReference type="Pfam" id="PF06961">
    <property type="entry name" value="DUF1294"/>
    <property type="match status" value="1"/>
</dbReference>
<feature type="transmembrane region" description="Helical" evidence="1">
    <location>
        <begin position="66"/>
        <end position="85"/>
    </location>
</feature>
<keyword evidence="1" id="KW-0472">Membrane</keyword>
<sequence>MAALYVLMGGVTFLVYGSDKRRARLGRRRVPERTLHLLELCFGWFGAFVAQRVVRHKTQKMPFQMVFWGIGLLHVLLVGLLAWGMQVS</sequence>
<comment type="caution">
    <text evidence="2">The sequence shown here is derived from an EMBL/GenBank/DDBJ whole genome shotgun (WGS) entry which is preliminary data.</text>
</comment>
<name>A0ABQ2D2H2_9DEIO</name>
<evidence type="ECO:0008006" key="4">
    <source>
        <dbReference type="Google" id="ProtNLM"/>
    </source>
</evidence>
<dbReference type="InterPro" id="IPR010718">
    <property type="entry name" value="DUF1294"/>
</dbReference>
<gene>
    <name evidence="2" type="ORF">GCM10008938_28010</name>
</gene>
<evidence type="ECO:0000256" key="1">
    <source>
        <dbReference type="SAM" id="Phobius"/>
    </source>
</evidence>
<keyword evidence="1" id="KW-1133">Transmembrane helix</keyword>
<accession>A0ABQ2D2H2</accession>
<proteinExistence type="predicted"/>
<reference evidence="3" key="1">
    <citation type="journal article" date="2019" name="Int. J. Syst. Evol. Microbiol.">
        <title>The Global Catalogue of Microorganisms (GCM) 10K type strain sequencing project: providing services to taxonomists for standard genome sequencing and annotation.</title>
        <authorList>
            <consortium name="The Broad Institute Genomics Platform"/>
            <consortium name="The Broad Institute Genome Sequencing Center for Infectious Disease"/>
            <person name="Wu L."/>
            <person name="Ma J."/>
        </authorList>
    </citation>
    <scope>NUCLEOTIDE SEQUENCE [LARGE SCALE GENOMIC DNA]</scope>
    <source>
        <strain evidence="3">JCM 14370</strain>
    </source>
</reference>
<keyword evidence="1" id="KW-0812">Transmembrane</keyword>
<evidence type="ECO:0000313" key="3">
    <source>
        <dbReference type="Proteomes" id="UP000632222"/>
    </source>
</evidence>
<organism evidence="2 3">
    <name type="scientific">Deinococcus roseus</name>
    <dbReference type="NCBI Taxonomy" id="392414"/>
    <lineage>
        <taxon>Bacteria</taxon>
        <taxon>Thermotogati</taxon>
        <taxon>Deinococcota</taxon>
        <taxon>Deinococci</taxon>
        <taxon>Deinococcales</taxon>
        <taxon>Deinococcaceae</taxon>
        <taxon>Deinococcus</taxon>
    </lineage>
</organism>